<evidence type="ECO:0000256" key="9">
    <source>
        <dbReference type="ARBA" id="ARBA00022692"/>
    </source>
</evidence>
<dbReference type="Pfam" id="PF01627">
    <property type="entry name" value="Hpt"/>
    <property type="match status" value="1"/>
</dbReference>
<evidence type="ECO:0000256" key="10">
    <source>
        <dbReference type="ARBA" id="ARBA00022741"/>
    </source>
</evidence>
<evidence type="ECO:0000313" key="28">
    <source>
        <dbReference type="Proteomes" id="UP000199230"/>
    </source>
</evidence>
<dbReference type="STRING" id="159292.SAMN05192546_105143"/>
<dbReference type="InterPro" id="IPR011006">
    <property type="entry name" value="CheY-like_superfamily"/>
</dbReference>
<keyword evidence="8" id="KW-0808">Transferase</keyword>
<dbReference type="Proteomes" id="UP000199230">
    <property type="component" value="Unassembled WGS sequence"/>
</dbReference>
<dbReference type="InterPro" id="IPR036641">
    <property type="entry name" value="HPT_dom_sf"/>
</dbReference>
<keyword evidence="13" id="KW-1133">Transmembrane helix</keyword>
<feature type="domain" description="HPt" evidence="26">
    <location>
        <begin position="569"/>
        <end position="665"/>
    </location>
</feature>
<evidence type="ECO:0000256" key="8">
    <source>
        <dbReference type="ARBA" id="ARBA00022679"/>
    </source>
</evidence>
<evidence type="ECO:0000256" key="4">
    <source>
        <dbReference type="ARBA" id="ARBA00012438"/>
    </source>
</evidence>
<dbReference type="SUPFAM" id="SSF47384">
    <property type="entry name" value="Homodimeric domain of signal transducing histidine kinase"/>
    <property type="match status" value="1"/>
</dbReference>
<comment type="subcellular location">
    <subcellularLocation>
        <location evidence="2">Cell membrane</location>
        <topology evidence="2">Multi-pass membrane protein</topology>
    </subcellularLocation>
</comment>
<dbReference type="PANTHER" id="PTHR45339:SF1">
    <property type="entry name" value="HYBRID SIGNAL TRANSDUCTION HISTIDINE KINASE J"/>
    <property type="match status" value="1"/>
</dbReference>
<keyword evidence="6" id="KW-1003">Cell membrane</keyword>
<keyword evidence="22" id="KW-0175">Coiled coil</keyword>
<dbReference type="PROSITE" id="PS50894">
    <property type="entry name" value="HPT"/>
    <property type="match status" value="1"/>
</dbReference>
<dbReference type="Gene3D" id="1.10.287.130">
    <property type="match status" value="1"/>
</dbReference>
<dbReference type="Pfam" id="PF00072">
    <property type="entry name" value="Response_reg"/>
    <property type="match status" value="1"/>
</dbReference>
<dbReference type="Gene3D" id="3.30.450.20">
    <property type="entry name" value="PAS domain"/>
    <property type="match status" value="1"/>
</dbReference>
<dbReference type="InterPro" id="IPR001789">
    <property type="entry name" value="Sig_transdc_resp-reg_receiver"/>
</dbReference>
<dbReference type="SUPFAM" id="SSF55785">
    <property type="entry name" value="PYP-like sensor domain (PAS domain)"/>
    <property type="match status" value="1"/>
</dbReference>
<dbReference type="Pfam" id="PF00512">
    <property type="entry name" value="HisKA"/>
    <property type="match status" value="1"/>
</dbReference>
<dbReference type="CDD" id="cd00082">
    <property type="entry name" value="HisKA"/>
    <property type="match status" value="1"/>
</dbReference>
<evidence type="ECO:0000256" key="6">
    <source>
        <dbReference type="ARBA" id="ARBA00022475"/>
    </source>
</evidence>
<dbReference type="CDD" id="cd16922">
    <property type="entry name" value="HATPase_EvgS-ArcB-TorS-like"/>
    <property type="match status" value="1"/>
</dbReference>
<dbReference type="EC" id="2.7.13.3" evidence="4"/>
<dbReference type="InterPro" id="IPR003594">
    <property type="entry name" value="HATPase_dom"/>
</dbReference>
<dbReference type="SMART" id="SM00387">
    <property type="entry name" value="HATPase_c"/>
    <property type="match status" value="1"/>
</dbReference>
<protein>
    <recommendedName>
        <fullName evidence="19">Circadian input-output histidine kinase CikA</fullName>
        <ecNumber evidence="4">2.7.13.3</ecNumber>
    </recommendedName>
    <alternativeName>
        <fullName evidence="18">Sensory/regulatory protein RpfC</fullName>
    </alternativeName>
    <alternativeName>
        <fullName evidence="5">Stage 0 sporulation protein A homolog</fullName>
    </alternativeName>
</protein>
<dbReference type="FunFam" id="1.10.287.130:FF:000002">
    <property type="entry name" value="Two-component osmosensing histidine kinase"/>
    <property type="match status" value="1"/>
</dbReference>
<feature type="domain" description="PAS" evidence="25">
    <location>
        <begin position="1"/>
        <end position="68"/>
    </location>
</feature>
<evidence type="ECO:0000256" key="2">
    <source>
        <dbReference type="ARBA" id="ARBA00004651"/>
    </source>
</evidence>
<dbReference type="InterPro" id="IPR000014">
    <property type="entry name" value="PAS"/>
</dbReference>
<comment type="function">
    <text evidence="16">May play the central regulatory role in sporulation. It may be an element of the effector pathway responsible for the activation of sporulation genes in response to nutritional stress. Spo0A may act in concert with spo0H (a sigma factor) to control the expression of some genes that are critical to the sporulation process.</text>
</comment>
<dbReference type="SUPFAM" id="SSF55874">
    <property type="entry name" value="ATPase domain of HSP90 chaperone/DNA topoisomerase II/histidine kinase"/>
    <property type="match status" value="1"/>
</dbReference>
<evidence type="ECO:0000256" key="18">
    <source>
        <dbReference type="ARBA" id="ARBA00068150"/>
    </source>
</evidence>
<dbReference type="InterPro" id="IPR036890">
    <property type="entry name" value="HATPase_C_sf"/>
</dbReference>
<sequence>MLQKMLDKVNIGIILLDEELSIRFWNGWLEAYSGIQKESVLEKNIMTVLPVLKNTYYQSMLKNTLTNHQNMFFSGAFHPVFIEPSPSKGIVKQNLQIEPVVENSDVWIMLQIEDITNQYRRVQTLNEKIKFIRETQEALKISEEKSRKHAKEAKKANEAKSQFLAHMSHEIRTPLNGVVGFLELLKSTPLTNKQNEYLDNAQISAISLLTIVNDILDFSKIEANKMTLDLVPSNLAVICKESIEMFRYQAKKKGLQLALEFDPNAVRNVLVDPVRLKQILINLVGNAVKFTTDGSVILKVSYASIEKRKGCYLFEVIDTGIGISENQSQRIFDVFTQANNSTTREYGGTGLGLVISNHLAHLMSSKIKMNSKLGEGSCFYFELILNESIEAQIADQKVNNQKTSEKRSEESFTEEISILIVDDVLMNIELVTAMIQNIVPSASVTYATNGRQAINYLKNNHYDLALMDVQMPLMDGIEVTKEYKQFERDGGSHVPIIALSAGVTESEKKSCKEAGMDDFLEKPINQSQLTKVLKKHIVINTAPFSQVENHKKLGHHFNIERLQNQLSYNQESLQIIIDTALAHFPEAIYNLKEAIKRKDQENIRIIIHALKGTSMNLSMDRMVSMLLEIENVLRKEPEHYWDDLKKWIFELEIEWNIVRQMMVND</sequence>
<dbReference type="Gene3D" id="3.30.565.10">
    <property type="entry name" value="Histidine kinase-like ATPase, C-terminal domain"/>
    <property type="match status" value="1"/>
</dbReference>
<dbReference type="EMBL" id="FNPV01000005">
    <property type="protein sequence ID" value="SDY88779.1"/>
    <property type="molecule type" value="Genomic_DNA"/>
</dbReference>
<accession>A0A1H3NKN7</accession>
<comment type="catalytic activity">
    <reaction evidence="1">
        <text>ATP + protein L-histidine = ADP + protein N-phospho-L-histidine.</text>
        <dbReference type="EC" id="2.7.13.3"/>
    </reaction>
</comment>
<evidence type="ECO:0000256" key="19">
    <source>
        <dbReference type="ARBA" id="ARBA00074306"/>
    </source>
</evidence>
<evidence type="ECO:0000256" key="7">
    <source>
        <dbReference type="ARBA" id="ARBA00022553"/>
    </source>
</evidence>
<keyword evidence="15" id="KW-0472">Membrane</keyword>
<keyword evidence="11" id="KW-0418">Kinase</keyword>
<evidence type="ECO:0000256" key="3">
    <source>
        <dbReference type="ARBA" id="ARBA00006402"/>
    </source>
</evidence>
<evidence type="ECO:0000256" key="12">
    <source>
        <dbReference type="ARBA" id="ARBA00022840"/>
    </source>
</evidence>
<evidence type="ECO:0000313" key="27">
    <source>
        <dbReference type="EMBL" id="SDY88779.1"/>
    </source>
</evidence>
<dbReference type="SUPFAM" id="SSF52172">
    <property type="entry name" value="CheY-like"/>
    <property type="match status" value="1"/>
</dbReference>
<evidence type="ECO:0000256" key="17">
    <source>
        <dbReference type="ARBA" id="ARBA00064003"/>
    </source>
</evidence>
<dbReference type="PROSITE" id="PS50112">
    <property type="entry name" value="PAS"/>
    <property type="match status" value="1"/>
</dbReference>
<dbReference type="PROSITE" id="PS50109">
    <property type="entry name" value="HIS_KIN"/>
    <property type="match status" value="1"/>
</dbReference>
<feature type="coiled-coil region" evidence="22">
    <location>
        <begin position="132"/>
        <end position="159"/>
    </location>
</feature>
<gene>
    <name evidence="27" type="ORF">SAMN05192546_105143</name>
</gene>
<evidence type="ECO:0000259" key="25">
    <source>
        <dbReference type="PROSITE" id="PS50112"/>
    </source>
</evidence>
<dbReference type="PRINTS" id="PR00344">
    <property type="entry name" value="BCTRLSENSOR"/>
</dbReference>
<dbReference type="InterPro" id="IPR036097">
    <property type="entry name" value="HisK_dim/P_sf"/>
</dbReference>
<feature type="domain" description="Histidine kinase" evidence="23">
    <location>
        <begin position="166"/>
        <end position="387"/>
    </location>
</feature>
<evidence type="ECO:0000256" key="22">
    <source>
        <dbReference type="SAM" id="Coils"/>
    </source>
</evidence>
<evidence type="ECO:0000256" key="20">
    <source>
        <dbReference type="PROSITE-ProRule" id="PRU00110"/>
    </source>
</evidence>
<dbReference type="AlphaFoldDB" id="A0A1H3NKN7"/>
<dbReference type="Pfam" id="PF02518">
    <property type="entry name" value="HATPase_c"/>
    <property type="match status" value="1"/>
</dbReference>
<evidence type="ECO:0000256" key="5">
    <source>
        <dbReference type="ARBA" id="ARBA00018672"/>
    </source>
</evidence>
<dbReference type="InterPro" id="IPR005467">
    <property type="entry name" value="His_kinase_dom"/>
</dbReference>
<dbReference type="Gene3D" id="1.20.120.160">
    <property type="entry name" value="HPT domain"/>
    <property type="match status" value="1"/>
</dbReference>
<evidence type="ECO:0000256" key="13">
    <source>
        <dbReference type="ARBA" id="ARBA00022989"/>
    </source>
</evidence>
<dbReference type="OrthoDB" id="9790669at2"/>
<dbReference type="SMART" id="SM00388">
    <property type="entry name" value="HisKA"/>
    <property type="match status" value="1"/>
</dbReference>
<reference evidence="27 28" key="1">
    <citation type="submission" date="2016-10" db="EMBL/GenBank/DDBJ databases">
        <authorList>
            <person name="de Groot N.N."/>
        </authorList>
    </citation>
    <scope>NUCLEOTIDE SEQUENCE [LARGE SCALE GENOMIC DNA]</scope>
    <source>
        <strain evidence="27 28">APO</strain>
    </source>
</reference>
<evidence type="ECO:0000256" key="15">
    <source>
        <dbReference type="ARBA" id="ARBA00023136"/>
    </source>
</evidence>
<dbReference type="GO" id="GO:0000155">
    <property type="term" value="F:phosphorelay sensor kinase activity"/>
    <property type="evidence" value="ECO:0007669"/>
    <property type="project" value="InterPro"/>
</dbReference>
<dbReference type="InterPro" id="IPR035965">
    <property type="entry name" value="PAS-like_dom_sf"/>
</dbReference>
<keyword evidence="10" id="KW-0547">Nucleotide-binding</keyword>
<evidence type="ECO:0000256" key="1">
    <source>
        <dbReference type="ARBA" id="ARBA00000085"/>
    </source>
</evidence>
<keyword evidence="12" id="KW-0067">ATP-binding</keyword>
<dbReference type="PANTHER" id="PTHR45339">
    <property type="entry name" value="HYBRID SIGNAL TRANSDUCTION HISTIDINE KINASE J"/>
    <property type="match status" value="1"/>
</dbReference>
<dbReference type="SUPFAM" id="SSF47226">
    <property type="entry name" value="Histidine-containing phosphotransfer domain, HPT domain"/>
    <property type="match status" value="1"/>
</dbReference>
<dbReference type="InterPro" id="IPR004358">
    <property type="entry name" value="Sig_transdc_His_kin-like_C"/>
</dbReference>
<evidence type="ECO:0000256" key="16">
    <source>
        <dbReference type="ARBA" id="ARBA00024867"/>
    </source>
</evidence>
<evidence type="ECO:0000256" key="14">
    <source>
        <dbReference type="ARBA" id="ARBA00023012"/>
    </source>
</evidence>
<keyword evidence="9" id="KW-0812">Transmembrane</keyword>
<keyword evidence="7 21" id="KW-0597">Phosphoprotein</keyword>
<keyword evidence="28" id="KW-1185">Reference proteome</keyword>
<dbReference type="CDD" id="cd17546">
    <property type="entry name" value="REC_hyHK_CKI1_RcsC-like"/>
    <property type="match status" value="1"/>
</dbReference>
<dbReference type="GO" id="GO:0005886">
    <property type="term" value="C:plasma membrane"/>
    <property type="evidence" value="ECO:0007669"/>
    <property type="project" value="UniProtKB-SubCell"/>
</dbReference>
<dbReference type="FunFam" id="3.30.565.10:FF:000010">
    <property type="entry name" value="Sensor histidine kinase RcsC"/>
    <property type="match status" value="1"/>
</dbReference>
<feature type="modified residue" description="4-aspartylphosphate" evidence="21">
    <location>
        <position position="468"/>
    </location>
</feature>
<dbReference type="RefSeq" id="WP_093313215.1">
    <property type="nucleotide sequence ID" value="NZ_FNPV01000005.1"/>
</dbReference>
<dbReference type="InterPro" id="IPR003661">
    <property type="entry name" value="HisK_dim/P_dom"/>
</dbReference>
<keyword evidence="14" id="KW-0902">Two-component regulatory system</keyword>
<evidence type="ECO:0000259" key="24">
    <source>
        <dbReference type="PROSITE" id="PS50110"/>
    </source>
</evidence>
<evidence type="ECO:0000256" key="11">
    <source>
        <dbReference type="ARBA" id="ARBA00022777"/>
    </source>
</evidence>
<evidence type="ECO:0000259" key="26">
    <source>
        <dbReference type="PROSITE" id="PS50894"/>
    </source>
</evidence>
<evidence type="ECO:0000256" key="21">
    <source>
        <dbReference type="PROSITE-ProRule" id="PRU00169"/>
    </source>
</evidence>
<organism evidence="27 28">
    <name type="scientific">Tindallia californiensis</name>
    <dbReference type="NCBI Taxonomy" id="159292"/>
    <lineage>
        <taxon>Bacteria</taxon>
        <taxon>Bacillati</taxon>
        <taxon>Bacillota</taxon>
        <taxon>Clostridia</taxon>
        <taxon>Peptostreptococcales</taxon>
        <taxon>Tindalliaceae</taxon>
        <taxon>Tindallia</taxon>
    </lineage>
</organism>
<dbReference type="InterPro" id="IPR008207">
    <property type="entry name" value="Sig_transdc_His_kin_Hpt_dom"/>
</dbReference>
<proteinExistence type="inferred from homology"/>
<feature type="domain" description="Response regulatory" evidence="24">
    <location>
        <begin position="417"/>
        <end position="537"/>
    </location>
</feature>
<dbReference type="GO" id="GO:0005524">
    <property type="term" value="F:ATP binding"/>
    <property type="evidence" value="ECO:0007669"/>
    <property type="project" value="UniProtKB-KW"/>
</dbReference>
<dbReference type="PROSITE" id="PS50110">
    <property type="entry name" value="RESPONSE_REGULATORY"/>
    <property type="match status" value="1"/>
</dbReference>
<comment type="similarity">
    <text evidence="3">In the N-terminal section; belongs to the phytochrome family.</text>
</comment>
<dbReference type="Gene3D" id="3.40.50.2300">
    <property type="match status" value="1"/>
</dbReference>
<comment type="subunit">
    <text evidence="17">At low DSF concentrations, interacts with RpfF.</text>
</comment>
<evidence type="ECO:0000259" key="23">
    <source>
        <dbReference type="PROSITE" id="PS50109"/>
    </source>
</evidence>
<feature type="modified residue" description="Phosphohistidine" evidence="20">
    <location>
        <position position="608"/>
    </location>
</feature>
<name>A0A1H3NKN7_9FIRM</name>
<dbReference type="SMART" id="SM00448">
    <property type="entry name" value="REC"/>
    <property type="match status" value="1"/>
</dbReference>